<sequence>MVRVLSYCYRFIRQGRNYGQLSCMEINNTANHILKLVQKEVFSEEYRAISDGLSLKKGNKLACLDPFIDNDGLLRVGGRLQRSNLPYDQKHPILLPQKHHVTSIIIHDAHLTTLHGGAIQKRSIHTLIPLPINADLSHQSQTKVNTNITTCYSNKSPRSCRGTSKWLLCLLIMLQLFGTMIATQTYTVKNLSPGFYVENIGTANIDRGMFRIETVYKKERLNEDYIRIESALSKFKQLCDKADVATTDTHCNQFYHHLLEQKTKYERIKEYFTEFHETRRRRGLLGNFLTSVFGVNDEIYRDIDSLNSNQQKLIEASSHQTKIMISAISQVNGTEERIRHKLEGFQTKLSQVIERINSYDYWYIKTNHNDIKIQILQTFQVANNYIDEILNYYNGLLEVYLTKASVYSVLPPKNVSELIFSANRKMPSNIRIVQELLLDTRIVENMTHIQVHAYFPIKDITKYTLIHVTPVPKKNMNNTFESIEVSRAFLAIDYNNELYFELDHEEFKECIQRHEQFLCFPGVVKNMQLNENCIVDQLFKNQTNTKCPTHIFEMSSNIIWKQLCMQNSWLFITKTSSTISIVCDSKREEITIQDVGDSYVYENRNTSTSTTP</sequence>
<evidence type="ECO:0000256" key="1">
    <source>
        <dbReference type="SAM" id="Phobius"/>
    </source>
</evidence>
<proteinExistence type="predicted"/>
<gene>
    <name evidence="2" type="ORF">HF086_006677</name>
</gene>
<keyword evidence="1" id="KW-1133">Transmembrane helix</keyword>
<accession>A0A922MUB6</accession>
<comment type="caution">
    <text evidence="2">The sequence shown here is derived from an EMBL/GenBank/DDBJ whole genome shotgun (WGS) entry which is preliminary data.</text>
</comment>
<dbReference type="EMBL" id="JACEFF010000165">
    <property type="protein sequence ID" value="KAH9642953.1"/>
    <property type="molecule type" value="Genomic_DNA"/>
</dbReference>
<evidence type="ECO:0000313" key="2">
    <source>
        <dbReference type="EMBL" id="KAH9642953.1"/>
    </source>
</evidence>
<dbReference type="AlphaFoldDB" id="A0A922MUB6"/>
<protein>
    <submittedName>
        <fullName evidence="2">Uncharacterized protein</fullName>
    </submittedName>
</protein>
<dbReference type="PANTHER" id="PTHR47331">
    <property type="entry name" value="PHD-TYPE DOMAIN-CONTAINING PROTEIN"/>
    <property type="match status" value="1"/>
</dbReference>
<dbReference type="PANTHER" id="PTHR47331:SF5">
    <property type="entry name" value="RIBONUCLEASE H"/>
    <property type="match status" value="1"/>
</dbReference>
<feature type="transmembrane region" description="Helical" evidence="1">
    <location>
        <begin position="166"/>
        <end position="186"/>
    </location>
</feature>
<organism evidence="2 3">
    <name type="scientific">Spodoptera exigua</name>
    <name type="common">Beet armyworm</name>
    <name type="synonym">Noctua fulgens</name>
    <dbReference type="NCBI Taxonomy" id="7107"/>
    <lineage>
        <taxon>Eukaryota</taxon>
        <taxon>Metazoa</taxon>
        <taxon>Ecdysozoa</taxon>
        <taxon>Arthropoda</taxon>
        <taxon>Hexapoda</taxon>
        <taxon>Insecta</taxon>
        <taxon>Pterygota</taxon>
        <taxon>Neoptera</taxon>
        <taxon>Endopterygota</taxon>
        <taxon>Lepidoptera</taxon>
        <taxon>Glossata</taxon>
        <taxon>Ditrysia</taxon>
        <taxon>Noctuoidea</taxon>
        <taxon>Noctuidae</taxon>
        <taxon>Amphipyrinae</taxon>
        <taxon>Spodoptera</taxon>
    </lineage>
</organism>
<dbReference type="Proteomes" id="UP000814243">
    <property type="component" value="Unassembled WGS sequence"/>
</dbReference>
<evidence type="ECO:0000313" key="3">
    <source>
        <dbReference type="Proteomes" id="UP000814243"/>
    </source>
</evidence>
<keyword evidence="1" id="KW-0812">Transmembrane</keyword>
<name>A0A922MUB6_SPOEX</name>
<keyword evidence="1" id="KW-0472">Membrane</keyword>
<reference evidence="2" key="1">
    <citation type="journal article" date="2021" name="G3 (Bethesda)">
        <title>Genome and transcriptome analysis of the beet armyworm Spodoptera exigua reveals targets for pest control. .</title>
        <authorList>
            <person name="Simon S."/>
            <person name="Breeschoten T."/>
            <person name="Jansen H.J."/>
            <person name="Dirks R.P."/>
            <person name="Schranz M.E."/>
            <person name="Ros V.I.D."/>
        </authorList>
    </citation>
    <scope>NUCLEOTIDE SEQUENCE</scope>
    <source>
        <strain evidence="2">TB_SE_WUR_2020</strain>
    </source>
</reference>